<dbReference type="GO" id="GO:0005524">
    <property type="term" value="F:ATP binding"/>
    <property type="evidence" value="ECO:0007669"/>
    <property type="project" value="UniProtKB-UniRule"/>
</dbReference>
<evidence type="ECO:0000256" key="5">
    <source>
        <dbReference type="ARBA" id="ARBA00022729"/>
    </source>
</evidence>
<reference evidence="17" key="1">
    <citation type="journal article" date="2017" name="Plant J.">
        <title>The pomegranate (Punica granatum L.) genome and the genomics of punicalagin biosynthesis.</title>
        <authorList>
            <person name="Qin G."/>
            <person name="Xu C."/>
            <person name="Ming R."/>
            <person name="Tang H."/>
            <person name="Guyot R."/>
            <person name="Kramer E.M."/>
            <person name="Hu Y."/>
            <person name="Yi X."/>
            <person name="Qi Y."/>
            <person name="Xu X."/>
            <person name="Gao Z."/>
            <person name="Pan H."/>
            <person name="Jian J."/>
            <person name="Tian Y."/>
            <person name="Yue Z."/>
            <person name="Xu Y."/>
        </authorList>
    </citation>
    <scope>NUCLEOTIDE SEQUENCE [LARGE SCALE GENOMIC DNA]</scope>
    <source>
        <strain evidence="17">cv. Dabenzi</strain>
    </source>
</reference>
<evidence type="ECO:0000256" key="8">
    <source>
        <dbReference type="ARBA" id="ARBA00022840"/>
    </source>
</evidence>
<evidence type="ECO:0000256" key="2">
    <source>
        <dbReference type="ARBA" id="ARBA00022527"/>
    </source>
</evidence>
<feature type="chain" id="PRO_5044569222" evidence="14">
    <location>
        <begin position="27"/>
        <end position="828"/>
    </location>
</feature>
<keyword evidence="11" id="KW-0325">Glycoprotein</keyword>
<protein>
    <submittedName>
        <fullName evidence="19">Receptor-like protein kinase HERK 1</fullName>
    </submittedName>
</protein>
<dbReference type="FunFam" id="3.30.200.20:FF:000039">
    <property type="entry name" value="receptor-like protein kinase FERONIA"/>
    <property type="match status" value="1"/>
</dbReference>
<dbReference type="InterPro" id="IPR024788">
    <property type="entry name" value="Malectin-like_Carb-bd_dom"/>
</dbReference>
<evidence type="ECO:0000256" key="9">
    <source>
        <dbReference type="ARBA" id="ARBA00022989"/>
    </source>
</evidence>
<keyword evidence="3" id="KW-0808">Transferase</keyword>
<keyword evidence="7" id="KW-0418">Kinase</keyword>
<dbReference type="Pfam" id="PF12819">
    <property type="entry name" value="Malectin_like"/>
    <property type="match status" value="1"/>
</dbReference>
<feature type="transmembrane region" description="Helical" evidence="13">
    <location>
        <begin position="400"/>
        <end position="425"/>
    </location>
</feature>
<keyword evidence="8 12" id="KW-0067">ATP-binding</keyword>
<feature type="binding site" evidence="12">
    <location>
        <position position="518"/>
    </location>
    <ligand>
        <name>ATP</name>
        <dbReference type="ChEBI" id="CHEBI:30616"/>
    </ligand>
</feature>
<evidence type="ECO:0000256" key="7">
    <source>
        <dbReference type="ARBA" id="ARBA00022777"/>
    </source>
</evidence>
<evidence type="ECO:0000256" key="13">
    <source>
        <dbReference type="SAM" id="Phobius"/>
    </source>
</evidence>
<dbReference type="CDD" id="cd14066">
    <property type="entry name" value="STKc_IRAK"/>
    <property type="match status" value="1"/>
</dbReference>
<reference evidence="18" key="3">
    <citation type="journal article" date="2020" name="Plant Biotechnol. J.">
        <title>The pomegranate (Punica granatum L.) draft genome dissects genetic divergence between soft- and hard-seeded cultivars.</title>
        <authorList>
            <person name="Luo X."/>
            <person name="Li H."/>
            <person name="Wu Z."/>
            <person name="Yao W."/>
            <person name="Zhao P."/>
            <person name="Cao D."/>
            <person name="Yu H."/>
            <person name="Li K."/>
            <person name="Poudel K."/>
            <person name="Zhao D."/>
            <person name="Zhang F."/>
            <person name="Xia X."/>
            <person name="Chen L."/>
            <person name="Wang Q."/>
            <person name="Jing D."/>
            <person name="Cao S."/>
        </authorList>
    </citation>
    <scope>NUCLEOTIDE SEQUENCE [LARGE SCALE GENOMIC DNA]</scope>
</reference>
<dbReference type="PROSITE" id="PS50011">
    <property type="entry name" value="PROTEIN_KINASE_DOM"/>
    <property type="match status" value="1"/>
</dbReference>
<reference evidence="19" key="4">
    <citation type="submission" date="2025-04" db="UniProtKB">
        <authorList>
            <consortium name="RefSeq"/>
        </authorList>
    </citation>
    <scope>IDENTIFICATION</scope>
    <source>
        <tissue evidence="19">Leaf</tissue>
    </source>
</reference>
<evidence type="ECO:0000313" key="17">
    <source>
        <dbReference type="Proteomes" id="UP000197138"/>
    </source>
</evidence>
<dbReference type="Pfam" id="PF07714">
    <property type="entry name" value="PK_Tyr_Ser-Thr"/>
    <property type="match status" value="1"/>
</dbReference>
<dbReference type="InterPro" id="IPR011009">
    <property type="entry name" value="Kinase-like_dom_sf"/>
</dbReference>
<keyword evidence="6 12" id="KW-0547">Nucleotide-binding</keyword>
<dbReference type="OrthoDB" id="552305at2759"/>
<keyword evidence="2" id="KW-0723">Serine/threonine-protein kinase</keyword>
<dbReference type="EMBL" id="MTKT01000666">
    <property type="protein sequence ID" value="OWM89343.1"/>
    <property type="molecule type" value="Genomic_DNA"/>
</dbReference>
<dbReference type="PANTHER" id="PTHR27003:SF426">
    <property type="entry name" value="RECEPTOR-LIKE PROTEIN KINASE HERK 1"/>
    <property type="match status" value="1"/>
</dbReference>
<evidence type="ECO:0000256" key="6">
    <source>
        <dbReference type="ARBA" id="ARBA00022741"/>
    </source>
</evidence>
<dbReference type="InterPro" id="IPR000719">
    <property type="entry name" value="Prot_kinase_dom"/>
</dbReference>
<feature type="signal peptide" evidence="14">
    <location>
        <begin position="1"/>
        <end position="26"/>
    </location>
</feature>
<dbReference type="FunFam" id="2.60.120.430:FF:000001">
    <property type="entry name" value="Receptor-like protein kinase FERONIA"/>
    <property type="match status" value="1"/>
</dbReference>
<dbReference type="GO" id="GO:0009506">
    <property type="term" value="C:plasmodesma"/>
    <property type="evidence" value="ECO:0007669"/>
    <property type="project" value="TreeGrafter"/>
</dbReference>
<dbReference type="PROSITE" id="PS00108">
    <property type="entry name" value="PROTEIN_KINASE_ST"/>
    <property type="match status" value="1"/>
</dbReference>
<dbReference type="InterPro" id="IPR017441">
    <property type="entry name" value="Protein_kinase_ATP_BS"/>
</dbReference>
<keyword evidence="5 14" id="KW-0732">Signal</keyword>
<dbReference type="AlphaFoldDB" id="A0A218XWI8"/>
<dbReference type="Gene3D" id="2.60.120.430">
    <property type="entry name" value="Galactose-binding lectin"/>
    <property type="match status" value="2"/>
</dbReference>
<dbReference type="GO" id="GO:0004674">
    <property type="term" value="F:protein serine/threonine kinase activity"/>
    <property type="evidence" value="ECO:0007669"/>
    <property type="project" value="UniProtKB-KW"/>
</dbReference>
<keyword evidence="18" id="KW-1185">Reference proteome</keyword>
<dbReference type="Gene3D" id="3.30.200.20">
    <property type="entry name" value="Phosphorylase Kinase, domain 1"/>
    <property type="match status" value="1"/>
</dbReference>
<dbReference type="Proteomes" id="UP000197138">
    <property type="component" value="Unassembled WGS sequence"/>
</dbReference>
<evidence type="ECO:0000256" key="11">
    <source>
        <dbReference type="ARBA" id="ARBA00023180"/>
    </source>
</evidence>
<keyword evidence="4 13" id="KW-0812">Transmembrane</keyword>
<comment type="subcellular location">
    <subcellularLocation>
        <location evidence="1">Membrane</location>
        <topology evidence="1">Single-pass type I membrane protein</topology>
    </subcellularLocation>
</comment>
<keyword evidence="10 13" id="KW-0472">Membrane</keyword>
<keyword evidence="9 13" id="KW-1133">Transmembrane helix</keyword>
<feature type="domain" description="Protein kinase" evidence="15">
    <location>
        <begin position="490"/>
        <end position="763"/>
    </location>
</feature>
<evidence type="ECO:0000256" key="3">
    <source>
        <dbReference type="ARBA" id="ARBA00022679"/>
    </source>
</evidence>
<dbReference type="PANTHER" id="PTHR27003">
    <property type="entry name" value="OS07G0166700 PROTEIN"/>
    <property type="match status" value="1"/>
</dbReference>
<dbReference type="InterPro" id="IPR045272">
    <property type="entry name" value="ANXUR1/2-like"/>
</dbReference>
<evidence type="ECO:0000259" key="15">
    <source>
        <dbReference type="PROSITE" id="PS50011"/>
    </source>
</evidence>
<dbReference type="GO" id="GO:0004714">
    <property type="term" value="F:transmembrane receptor protein tyrosine kinase activity"/>
    <property type="evidence" value="ECO:0007669"/>
    <property type="project" value="InterPro"/>
</dbReference>
<accession>A0A218XWI8</accession>
<evidence type="ECO:0000313" key="19">
    <source>
        <dbReference type="RefSeq" id="XP_031389444.1"/>
    </source>
</evidence>
<evidence type="ECO:0000256" key="14">
    <source>
        <dbReference type="SAM" id="SignalP"/>
    </source>
</evidence>
<organism evidence="16 17">
    <name type="scientific">Punica granatum</name>
    <name type="common">Pomegranate</name>
    <dbReference type="NCBI Taxonomy" id="22663"/>
    <lineage>
        <taxon>Eukaryota</taxon>
        <taxon>Viridiplantae</taxon>
        <taxon>Streptophyta</taxon>
        <taxon>Embryophyta</taxon>
        <taxon>Tracheophyta</taxon>
        <taxon>Spermatophyta</taxon>
        <taxon>Magnoliopsida</taxon>
        <taxon>eudicotyledons</taxon>
        <taxon>Gunneridae</taxon>
        <taxon>Pentapetalae</taxon>
        <taxon>rosids</taxon>
        <taxon>malvids</taxon>
        <taxon>Myrtales</taxon>
        <taxon>Lythraceae</taxon>
        <taxon>Punica</taxon>
    </lineage>
</organism>
<sequence>MSNRRTWQFLPALAVLLPCLVWISHGYTPPDSYLIDCGSQTNTTVGGRIFLADQSASNFLSTPQNVLAETSNSVPSSEYSQLYQTARIFTGTTKYTFFISRTGRHWIRLYLNPFPYDGFDMSTMKFAVLVQDSVLLNDFSVSSAIMREFSVNVTSGTFVITIMPSTGSFAFLNALEVVSMPDEIIVDEAGTLPPGKFGGLTGQTLETVWRVNMGGPLVSFRNDTLFRTWVPDSPFLINSNLAKNFSNIGAVKYVPGMATQDIAPRSVYGTVAEMNTQGSLNNNINVTWEFTIDVGARHLVRFHLCDIVSKSLNLLYFSVYIDSSVVAPDLDLSRISSNTLAAAYYFDIVTPVSESNKILVKVGPSKRFASNQNAILNGLEIMKLTDGNGAPSSSSSGKSVFLIAGVSGGVFVALVLFVGIGYLLCLRRSQRRTANSELSKSWIPLSTEGGTPSRSMGSKYSNGTVTTASPAHYFGYRFPFIAIQEATKNFGESEIIGIGGFGKVYKGSLSDGTRVAVKRGNSRSQQGLAEFRTEIEMLSQFRHRHLVSLIGYCDENNEMILIYEYMENGTLKSRLYGHELPSLGWKERLEICIGAARGLHYLHTSHAKAVIHRDVKSANILLDENLMAKMADFGLSKAGPDLDQTHVTTAVKGSFGYLDPEYFRRQQLTEKSDVYSFGVVLFEVLCARPVIDPSLPRDMVNLAEWAMMWQKKGQLEQIIDPALAGKIKAISLRKFGETAEKCLADFGVDRPSMADVLWNLEYALQLQEAGMQRDKEHSNTIMISELSSELSSLSHVDRILAAAQFDASSEGEVSISQVFSQLVKSEGR</sequence>
<dbReference type="Proteomes" id="UP000515151">
    <property type="component" value="Chromosome 3"/>
</dbReference>
<dbReference type="PROSITE" id="PS00107">
    <property type="entry name" value="PROTEIN_KINASE_ATP"/>
    <property type="match status" value="1"/>
</dbReference>
<dbReference type="SUPFAM" id="SSF56112">
    <property type="entry name" value="Protein kinase-like (PK-like)"/>
    <property type="match status" value="1"/>
</dbReference>
<evidence type="ECO:0000256" key="10">
    <source>
        <dbReference type="ARBA" id="ARBA00023136"/>
    </source>
</evidence>
<evidence type="ECO:0000256" key="12">
    <source>
        <dbReference type="PROSITE-ProRule" id="PRU10141"/>
    </source>
</evidence>
<dbReference type="FunFam" id="1.10.510.10:FF:000058">
    <property type="entry name" value="Receptor-like protein kinase FERONIA"/>
    <property type="match status" value="1"/>
</dbReference>
<gene>
    <name evidence="19" type="primary">LOC116202072</name>
    <name evidence="16" type="ORF">CDL15_Pgr024091</name>
</gene>
<dbReference type="Gene3D" id="1.10.510.10">
    <property type="entry name" value="Transferase(Phosphotransferase) domain 1"/>
    <property type="match status" value="1"/>
</dbReference>
<reference evidence="16" key="2">
    <citation type="submission" date="2017-06" db="EMBL/GenBank/DDBJ databases">
        <title>The pomegranate genome and the genomics of punicalagin biosynthesis.</title>
        <authorList>
            <person name="Xu C."/>
        </authorList>
    </citation>
    <scope>NUCLEOTIDE SEQUENCE [LARGE SCALE GENOMIC DNA]</scope>
    <source>
        <tissue evidence="16">Fresh leaf</tissue>
    </source>
</reference>
<dbReference type="GO" id="GO:0005886">
    <property type="term" value="C:plasma membrane"/>
    <property type="evidence" value="ECO:0007669"/>
    <property type="project" value="TreeGrafter"/>
</dbReference>
<dbReference type="RefSeq" id="XP_031389444.1">
    <property type="nucleotide sequence ID" value="XM_031533584.1"/>
</dbReference>
<evidence type="ECO:0000313" key="16">
    <source>
        <dbReference type="EMBL" id="OWM89343.1"/>
    </source>
</evidence>
<evidence type="ECO:0000256" key="1">
    <source>
        <dbReference type="ARBA" id="ARBA00004479"/>
    </source>
</evidence>
<name>A0A218XWI8_PUNGR</name>
<dbReference type="InterPro" id="IPR001245">
    <property type="entry name" value="Ser-Thr/Tyr_kinase_cat_dom"/>
</dbReference>
<dbReference type="InterPro" id="IPR008271">
    <property type="entry name" value="Ser/Thr_kinase_AS"/>
</dbReference>
<dbReference type="FunFam" id="2.60.120.430:FF:000005">
    <property type="entry name" value="Putative receptor-like protein kinase"/>
    <property type="match status" value="1"/>
</dbReference>
<dbReference type="SMART" id="SM00220">
    <property type="entry name" value="S_TKc"/>
    <property type="match status" value="1"/>
</dbReference>
<dbReference type="GeneID" id="116202072"/>
<evidence type="ECO:0000313" key="18">
    <source>
        <dbReference type="Proteomes" id="UP000515151"/>
    </source>
</evidence>
<proteinExistence type="predicted"/>
<evidence type="ECO:0000256" key="4">
    <source>
        <dbReference type="ARBA" id="ARBA00022692"/>
    </source>
</evidence>